<protein>
    <submittedName>
        <fullName evidence="3">L-ascorbate metabolism protein UlaG (Beta-lactamase superfamily)</fullName>
    </submittedName>
</protein>
<dbReference type="PROSITE" id="PS51257">
    <property type="entry name" value="PROKAR_LIPOPROTEIN"/>
    <property type="match status" value="1"/>
</dbReference>
<proteinExistence type="predicted"/>
<evidence type="ECO:0000259" key="2">
    <source>
        <dbReference type="SMART" id="SM00849"/>
    </source>
</evidence>
<accession>A0A841H1D6</accession>
<organism evidence="3 4">
    <name type="scientific">Longimicrobium terrae</name>
    <dbReference type="NCBI Taxonomy" id="1639882"/>
    <lineage>
        <taxon>Bacteria</taxon>
        <taxon>Pseudomonadati</taxon>
        <taxon>Gemmatimonadota</taxon>
        <taxon>Longimicrobiia</taxon>
        <taxon>Longimicrobiales</taxon>
        <taxon>Longimicrobiaceae</taxon>
        <taxon>Longimicrobium</taxon>
    </lineage>
</organism>
<dbReference type="RefSeq" id="WP_170035372.1">
    <property type="nucleotide sequence ID" value="NZ_JABDTL010000001.1"/>
</dbReference>
<dbReference type="Gene3D" id="3.60.15.10">
    <property type="entry name" value="Ribonuclease Z/Hydroxyacylglutathione hydrolase-like"/>
    <property type="match status" value="1"/>
</dbReference>
<dbReference type="SMART" id="SM00849">
    <property type="entry name" value="Lactamase_B"/>
    <property type="match status" value="1"/>
</dbReference>
<dbReference type="SUPFAM" id="SSF56281">
    <property type="entry name" value="Metallo-hydrolase/oxidoreductase"/>
    <property type="match status" value="1"/>
</dbReference>
<dbReference type="CDD" id="cd06262">
    <property type="entry name" value="metallo-hydrolase-like_MBL-fold"/>
    <property type="match status" value="1"/>
</dbReference>
<gene>
    <name evidence="3" type="ORF">HNQ61_003585</name>
</gene>
<dbReference type="InterPro" id="IPR001279">
    <property type="entry name" value="Metallo-B-lactamas"/>
</dbReference>
<reference evidence="3 4" key="1">
    <citation type="submission" date="2020-08" db="EMBL/GenBank/DDBJ databases">
        <title>Genomic Encyclopedia of Type Strains, Phase IV (KMG-IV): sequencing the most valuable type-strain genomes for metagenomic binning, comparative biology and taxonomic classification.</title>
        <authorList>
            <person name="Goeker M."/>
        </authorList>
    </citation>
    <scope>NUCLEOTIDE SEQUENCE [LARGE SCALE GENOMIC DNA]</scope>
    <source>
        <strain evidence="3 4">DSM 29007</strain>
    </source>
</reference>
<dbReference type="EMBL" id="JACHIA010000011">
    <property type="protein sequence ID" value="MBB6071925.1"/>
    <property type="molecule type" value="Genomic_DNA"/>
</dbReference>
<dbReference type="AlphaFoldDB" id="A0A841H1D6"/>
<evidence type="ECO:0000313" key="4">
    <source>
        <dbReference type="Proteomes" id="UP000582837"/>
    </source>
</evidence>
<feature type="domain" description="Metallo-beta-lactamase" evidence="2">
    <location>
        <begin position="66"/>
        <end position="284"/>
    </location>
</feature>
<dbReference type="InterPro" id="IPR036866">
    <property type="entry name" value="RibonucZ/Hydroxyglut_hydro"/>
</dbReference>
<name>A0A841H1D6_9BACT</name>
<feature type="region of interest" description="Disordered" evidence="1">
    <location>
        <begin position="348"/>
        <end position="368"/>
    </location>
</feature>
<evidence type="ECO:0000256" key="1">
    <source>
        <dbReference type="SAM" id="MobiDB-lite"/>
    </source>
</evidence>
<sequence length="368" mass="40013">MIPTHPRNSVRWLAGAGILTGLFMAQGCIRSPLAHPSITSFKGYTQPALANTSGSDAPALTVRFMGASSLLFTDRDGTSILMDGFVSRPGMLRVGIGRIRPNCGRIRQAHTRLGEPNLAAVFAGHAHYDHAMDAPVWAQMSGATLVGSRSVTMLGRGIGLPDSQDVIVREGIPIQFGRFELTFIESVHGLPDRYPGTVYEPFEPPAKTTAWQTGLVYSVFVRHRGRSILVQSTAGYKPGALRGRRADVVYLAIGGLGRQPLSVIDTYWTEVVRATGARRVILVHWDDFFRGLDEPLLPTIYGGDDVPRSMGRIAELAAADSVQVLIPPVWDHTDPFQDLPGLMLTDTVPRGPDTPTFHPPAPKPYCSR</sequence>
<dbReference type="Proteomes" id="UP000582837">
    <property type="component" value="Unassembled WGS sequence"/>
</dbReference>
<comment type="caution">
    <text evidence="3">The sequence shown here is derived from an EMBL/GenBank/DDBJ whole genome shotgun (WGS) entry which is preliminary data.</text>
</comment>
<feature type="compositionally biased region" description="Pro residues" evidence="1">
    <location>
        <begin position="357"/>
        <end position="368"/>
    </location>
</feature>
<evidence type="ECO:0000313" key="3">
    <source>
        <dbReference type="EMBL" id="MBB6071925.1"/>
    </source>
</evidence>
<keyword evidence="4" id="KW-1185">Reference proteome</keyword>